<gene>
    <name evidence="6" type="ORF">EDD74_12941</name>
    <name evidence="3" type="ORF">FAEUMB_00440</name>
    <name evidence="4" type="ORF">FAEUMB_10760</name>
    <name evidence="5" type="ORF">FAEUMB_14800</name>
</gene>
<dbReference type="Pfam" id="PF02195">
    <property type="entry name" value="ParB_N"/>
    <property type="match status" value="1"/>
</dbReference>
<comment type="caution">
    <text evidence="6">The sequence shown here is derived from an EMBL/GenBank/DDBJ whole genome shotgun (WGS) entry which is preliminary data.</text>
</comment>
<reference evidence="3 8" key="1">
    <citation type="journal article" date="2018" name="Int. J. Syst. Evol. Microbiol.">
        <title>Draft Genome Sequence of Faecalimonas umbilicata JCM 30896T, an Acetate-Producing Bacterium Isolated from Human Feces.</title>
        <authorList>
            <person name="Sakamoto M."/>
            <person name="Ikeyama N."/>
            <person name="Yuki M."/>
            <person name="Ohkuma M."/>
        </authorList>
    </citation>
    <scope>NUCLEOTIDE SEQUENCE [LARGE SCALE GENOMIC DNA]</scope>
    <source>
        <strain evidence="3 8">EGH7</strain>
    </source>
</reference>
<dbReference type="SUPFAM" id="SSF109709">
    <property type="entry name" value="KorB DNA-binding domain-like"/>
    <property type="match status" value="1"/>
</dbReference>
<evidence type="ECO:0000256" key="1">
    <source>
        <dbReference type="SAM" id="Coils"/>
    </source>
</evidence>
<dbReference type="GO" id="GO:0005694">
    <property type="term" value="C:chromosome"/>
    <property type="evidence" value="ECO:0007669"/>
    <property type="project" value="TreeGrafter"/>
</dbReference>
<dbReference type="Gene3D" id="1.10.10.2830">
    <property type="match status" value="1"/>
</dbReference>
<keyword evidence="8" id="KW-1185">Reference proteome</keyword>
<dbReference type="SMART" id="SM00470">
    <property type="entry name" value="ParB"/>
    <property type="match status" value="1"/>
</dbReference>
<feature type="coiled-coil region" evidence="1">
    <location>
        <begin position="40"/>
        <end position="67"/>
    </location>
</feature>
<evidence type="ECO:0000259" key="2">
    <source>
        <dbReference type="SMART" id="SM00470"/>
    </source>
</evidence>
<dbReference type="GO" id="GO:0007059">
    <property type="term" value="P:chromosome segregation"/>
    <property type="evidence" value="ECO:0007669"/>
    <property type="project" value="TreeGrafter"/>
</dbReference>
<dbReference type="EMBL" id="SLZV01000029">
    <property type="protein sequence ID" value="TCS63377.1"/>
    <property type="molecule type" value="Genomic_DNA"/>
</dbReference>
<dbReference type="AlphaFoldDB" id="A0A4R3JCI4"/>
<evidence type="ECO:0000313" key="5">
    <source>
        <dbReference type="EMBL" id="GBU04939.1"/>
    </source>
</evidence>
<sequence>MAKISNIFKEEPKKAELHPRRVTRWIHYTKLTDNPAQYRYGKTAEEKEALKESVRQKEEALADLIEADGEVLQDLLVRKINTDEYEIIAGHHRKNACRILVEERGLEQYAMLPCIVKEFSDIRAQFSCYSSNGYAKKTEYEIMCELEGMSHLLRTYPEEFPNLPSGRLADKLAAQLQMSKSTIGEYRTIANNLGEKGMQAFQSGNLKKSAAVEMATLPEEEQEELLEKGITNHKEIKRYKKTREEAKEVPNFETAPCIRFDTEEECNNFLDNYRSWQVWDRNKLTGETCYRCEIGKGTAIILREYKWTSFQKESYACDYFLWQPEMHFFRDASCMREDLIKQLLKEQS</sequence>
<evidence type="ECO:0000313" key="6">
    <source>
        <dbReference type="EMBL" id="TCS63377.1"/>
    </source>
</evidence>
<accession>A0A4R3JCI4</accession>
<feature type="domain" description="ParB-like N-terminal" evidence="2">
    <location>
        <begin position="24"/>
        <end position="132"/>
    </location>
</feature>
<dbReference type="InterPro" id="IPR003115">
    <property type="entry name" value="ParB_N"/>
</dbReference>
<dbReference type="PANTHER" id="PTHR33375">
    <property type="entry name" value="CHROMOSOME-PARTITIONING PROTEIN PARB-RELATED"/>
    <property type="match status" value="1"/>
</dbReference>
<dbReference type="EMBL" id="BHEO01000002">
    <property type="protein sequence ID" value="GBU04535.1"/>
    <property type="molecule type" value="Genomic_DNA"/>
</dbReference>
<evidence type="ECO:0000313" key="7">
    <source>
        <dbReference type="Proteomes" id="UP000294613"/>
    </source>
</evidence>
<protein>
    <submittedName>
        <fullName evidence="6">ParB-like nuclease family protein</fullName>
    </submittedName>
</protein>
<dbReference type="InterPro" id="IPR050336">
    <property type="entry name" value="Chromosome_partition/occlusion"/>
</dbReference>
<keyword evidence="1" id="KW-0175">Coiled coil</keyword>
<evidence type="ECO:0000313" key="3">
    <source>
        <dbReference type="EMBL" id="GBU03503.1"/>
    </source>
</evidence>
<proteinExistence type="predicted"/>
<reference evidence="6 7" key="2">
    <citation type="submission" date="2019-03" db="EMBL/GenBank/DDBJ databases">
        <title>Genomic Encyclopedia of Type Strains, Phase IV (KMG-IV): sequencing the most valuable type-strain genomes for metagenomic binning, comparative biology and taxonomic classification.</title>
        <authorList>
            <person name="Goeker M."/>
        </authorList>
    </citation>
    <scope>NUCLEOTIDE SEQUENCE [LARGE SCALE GENOMIC DNA]</scope>
    <source>
        <strain evidence="6 7">DSM 103426</strain>
    </source>
</reference>
<dbReference type="EMBL" id="BHEO01000008">
    <property type="protein sequence ID" value="GBU04939.1"/>
    <property type="molecule type" value="Genomic_DNA"/>
</dbReference>
<dbReference type="EMBL" id="BHEO01000002">
    <property type="protein sequence ID" value="GBU03503.1"/>
    <property type="molecule type" value="Genomic_DNA"/>
</dbReference>
<dbReference type="Gene3D" id="3.90.1530.10">
    <property type="entry name" value="Conserved hypothetical protein from pyrococcus furiosus pfu- 392566-001, ParB domain"/>
    <property type="match status" value="1"/>
</dbReference>
<dbReference type="SUPFAM" id="SSF110849">
    <property type="entry name" value="ParB/Sulfiredoxin"/>
    <property type="match status" value="1"/>
</dbReference>
<name>A0A4R3JCI4_9FIRM</name>
<evidence type="ECO:0000313" key="4">
    <source>
        <dbReference type="EMBL" id="GBU04535.1"/>
    </source>
</evidence>
<dbReference type="Proteomes" id="UP000294613">
    <property type="component" value="Unassembled WGS sequence"/>
</dbReference>
<dbReference type="InterPro" id="IPR036086">
    <property type="entry name" value="ParB/Sulfiredoxin_sf"/>
</dbReference>
<evidence type="ECO:0000313" key="8">
    <source>
        <dbReference type="Proteomes" id="UP000702954"/>
    </source>
</evidence>
<organism evidence="6 7">
    <name type="scientific">Faecalimonas umbilicata</name>
    <dbReference type="NCBI Taxonomy" id="1912855"/>
    <lineage>
        <taxon>Bacteria</taxon>
        <taxon>Bacillati</taxon>
        <taxon>Bacillota</taxon>
        <taxon>Clostridia</taxon>
        <taxon>Lachnospirales</taxon>
        <taxon>Lachnospiraceae</taxon>
        <taxon>Faecalimonas</taxon>
    </lineage>
</organism>
<dbReference type="PANTHER" id="PTHR33375:SF1">
    <property type="entry name" value="CHROMOSOME-PARTITIONING PROTEIN PARB-RELATED"/>
    <property type="match status" value="1"/>
</dbReference>
<dbReference type="Proteomes" id="UP000702954">
    <property type="component" value="Unassembled WGS sequence"/>
</dbReference>
<dbReference type="RefSeq" id="WP_116440889.1">
    <property type="nucleotide sequence ID" value="NZ_BHEO01000002.1"/>
</dbReference>